<gene>
    <name evidence="2" type="ORF">Lalb_Chr02g0140561</name>
</gene>
<dbReference type="EMBL" id="WOCE01000002">
    <property type="protein sequence ID" value="KAE9618233.1"/>
    <property type="molecule type" value="Genomic_DNA"/>
</dbReference>
<feature type="repeat" description="PPR" evidence="1">
    <location>
        <begin position="5"/>
        <end position="39"/>
    </location>
</feature>
<organism evidence="2 3">
    <name type="scientific">Lupinus albus</name>
    <name type="common">White lupine</name>
    <name type="synonym">Lupinus termis</name>
    <dbReference type="NCBI Taxonomy" id="3870"/>
    <lineage>
        <taxon>Eukaryota</taxon>
        <taxon>Viridiplantae</taxon>
        <taxon>Streptophyta</taxon>
        <taxon>Embryophyta</taxon>
        <taxon>Tracheophyta</taxon>
        <taxon>Spermatophyta</taxon>
        <taxon>Magnoliopsida</taxon>
        <taxon>eudicotyledons</taxon>
        <taxon>Gunneridae</taxon>
        <taxon>Pentapetalae</taxon>
        <taxon>rosids</taxon>
        <taxon>fabids</taxon>
        <taxon>Fabales</taxon>
        <taxon>Fabaceae</taxon>
        <taxon>Papilionoideae</taxon>
        <taxon>50 kb inversion clade</taxon>
        <taxon>genistoids sensu lato</taxon>
        <taxon>core genistoids</taxon>
        <taxon>Genisteae</taxon>
        <taxon>Lupinus</taxon>
    </lineage>
</organism>
<comment type="caution">
    <text evidence="2">The sequence shown here is derived from an EMBL/GenBank/DDBJ whole genome shotgun (WGS) entry which is preliminary data.</text>
</comment>
<sequence>MTDQDIVSWNSIITGYIHQGYEIKALETFSSMLKSSSLLRIDGFKVKLKHINEAINEGTWSVKFKKSSSPTLVGGGKIKSLIRLKSYHWGVPQGVQWVLVV</sequence>
<dbReference type="NCBIfam" id="TIGR00756">
    <property type="entry name" value="PPR"/>
    <property type="match status" value="1"/>
</dbReference>
<evidence type="ECO:0000313" key="2">
    <source>
        <dbReference type="EMBL" id="KAE9618233.1"/>
    </source>
</evidence>
<accession>A0A6A4QXQ4</accession>
<proteinExistence type="predicted"/>
<dbReference type="Pfam" id="PF01535">
    <property type="entry name" value="PPR"/>
    <property type="match status" value="1"/>
</dbReference>
<name>A0A6A4QXQ4_LUPAL</name>
<dbReference type="InterPro" id="IPR002885">
    <property type="entry name" value="PPR_rpt"/>
</dbReference>
<keyword evidence="3" id="KW-1185">Reference proteome</keyword>
<dbReference type="Proteomes" id="UP000447434">
    <property type="component" value="Chromosome 2"/>
</dbReference>
<dbReference type="OrthoDB" id="9990610at2759"/>
<dbReference type="PROSITE" id="PS51375">
    <property type="entry name" value="PPR"/>
    <property type="match status" value="1"/>
</dbReference>
<protein>
    <submittedName>
        <fullName evidence="2">Putative pentatricopeptide</fullName>
    </submittedName>
</protein>
<dbReference type="AlphaFoldDB" id="A0A6A4QXQ4"/>
<evidence type="ECO:0000256" key="1">
    <source>
        <dbReference type="PROSITE-ProRule" id="PRU00708"/>
    </source>
</evidence>
<evidence type="ECO:0000313" key="3">
    <source>
        <dbReference type="Proteomes" id="UP000447434"/>
    </source>
</evidence>
<reference evidence="3" key="1">
    <citation type="journal article" date="2020" name="Nat. Commun.">
        <title>Genome sequence of the cluster root forming white lupin.</title>
        <authorList>
            <person name="Hufnagel B."/>
            <person name="Marques A."/>
            <person name="Soriano A."/>
            <person name="Marques L."/>
            <person name="Divol F."/>
            <person name="Doumas P."/>
            <person name="Sallet E."/>
            <person name="Mancinotti D."/>
            <person name="Carrere S."/>
            <person name="Marande W."/>
            <person name="Arribat S."/>
            <person name="Keller J."/>
            <person name="Huneau C."/>
            <person name="Blein T."/>
            <person name="Aime D."/>
            <person name="Laguerre M."/>
            <person name="Taylor J."/>
            <person name="Schubert V."/>
            <person name="Nelson M."/>
            <person name="Geu-Flores F."/>
            <person name="Crespi M."/>
            <person name="Gallardo-Guerrero K."/>
            <person name="Delaux P.-M."/>
            <person name="Salse J."/>
            <person name="Berges H."/>
            <person name="Guyot R."/>
            <person name="Gouzy J."/>
            <person name="Peret B."/>
        </authorList>
    </citation>
    <scope>NUCLEOTIDE SEQUENCE [LARGE SCALE GENOMIC DNA]</scope>
    <source>
        <strain evidence="3">cv. Amiga</strain>
    </source>
</reference>